<keyword evidence="2" id="KW-1185">Reference proteome</keyword>
<evidence type="ECO:0000313" key="2">
    <source>
        <dbReference type="Proteomes" id="UP001054945"/>
    </source>
</evidence>
<dbReference type="EMBL" id="BPLR01006012">
    <property type="protein sequence ID" value="GIY06899.1"/>
    <property type="molecule type" value="Genomic_DNA"/>
</dbReference>
<accession>A0AAV4QDT0</accession>
<dbReference type="Proteomes" id="UP001054945">
    <property type="component" value="Unassembled WGS sequence"/>
</dbReference>
<dbReference type="AlphaFoldDB" id="A0AAV4QDT0"/>
<reference evidence="1 2" key="1">
    <citation type="submission" date="2021-06" db="EMBL/GenBank/DDBJ databases">
        <title>Caerostris extrusa draft genome.</title>
        <authorList>
            <person name="Kono N."/>
            <person name="Arakawa K."/>
        </authorList>
    </citation>
    <scope>NUCLEOTIDE SEQUENCE [LARGE SCALE GENOMIC DNA]</scope>
</reference>
<protein>
    <submittedName>
        <fullName evidence="1">Uncharacterized protein</fullName>
    </submittedName>
</protein>
<comment type="caution">
    <text evidence="1">The sequence shown here is derived from an EMBL/GenBank/DDBJ whole genome shotgun (WGS) entry which is preliminary data.</text>
</comment>
<evidence type="ECO:0000313" key="1">
    <source>
        <dbReference type="EMBL" id="GIY06899.1"/>
    </source>
</evidence>
<proteinExistence type="predicted"/>
<name>A0AAV4QDT0_CAEEX</name>
<organism evidence="1 2">
    <name type="scientific">Caerostris extrusa</name>
    <name type="common">Bark spider</name>
    <name type="synonym">Caerostris bankana</name>
    <dbReference type="NCBI Taxonomy" id="172846"/>
    <lineage>
        <taxon>Eukaryota</taxon>
        <taxon>Metazoa</taxon>
        <taxon>Ecdysozoa</taxon>
        <taxon>Arthropoda</taxon>
        <taxon>Chelicerata</taxon>
        <taxon>Arachnida</taxon>
        <taxon>Araneae</taxon>
        <taxon>Araneomorphae</taxon>
        <taxon>Entelegynae</taxon>
        <taxon>Araneoidea</taxon>
        <taxon>Araneidae</taxon>
        <taxon>Caerostris</taxon>
    </lineage>
</organism>
<sequence>MTNGAELKAYVSLCHCCYKSVNRKRPSIRLEEMERTVQAFLGNQPRRKCLGKRATFKGSANTSSNFYFRHGPFNERLRQNVFPIS</sequence>
<gene>
    <name evidence="1" type="ORF">CEXT_417901</name>
</gene>